<reference evidence="3 4" key="1">
    <citation type="submission" date="2015-08" db="EMBL/GenBank/DDBJ databases">
        <authorList>
            <person name="Babu N.S."/>
            <person name="Beckwith C.J."/>
            <person name="Beseler K.G."/>
            <person name="Brison A."/>
            <person name="Carone J.V."/>
            <person name="Caskin T.P."/>
            <person name="Diamond M."/>
            <person name="Durham M.E."/>
            <person name="Foxe J.M."/>
            <person name="Go M."/>
            <person name="Henderson B.A."/>
            <person name="Jones I.B."/>
            <person name="McGettigan J.A."/>
            <person name="Micheletti S.J."/>
            <person name="Nasrallah M.E."/>
            <person name="Ortiz D."/>
            <person name="Piller C.R."/>
            <person name="Privatt S.R."/>
            <person name="Schneider S.L."/>
            <person name="Sharp S."/>
            <person name="Smith T.C."/>
            <person name="Stanton J.D."/>
            <person name="Ullery H.E."/>
            <person name="Wilson R.J."/>
            <person name="Serrano M.G."/>
            <person name="Buck G."/>
            <person name="Lee V."/>
            <person name="Wang Y."/>
            <person name="Carvalho R."/>
            <person name="Voegtly L."/>
            <person name="Shi R."/>
            <person name="Duckworth R."/>
            <person name="Johnson A."/>
            <person name="Loviza R."/>
            <person name="Walstead R."/>
            <person name="Shah Z."/>
            <person name="Kiflezghi M."/>
            <person name="Wade K."/>
            <person name="Ball S.L."/>
            <person name="Bradley K.W."/>
            <person name="Asai D.J."/>
            <person name="Bowman C.A."/>
            <person name="Russell D.A."/>
            <person name="Pope W.H."/>
            <person name="Jacobs-Sera D."/>
            <person name="Hendrix R.W."/>
            <person name="Hatfull G.F."/>
        </authorList>
    </citation>
    <scope>NUCLEOTIDE SEQUENCE [LARGE SCALE GENOMIC DNA]</scope>
    <source>
        <strain evidence="3 4">DSM 27648</strain>
    </source>
</reference>
<organism evidence="3 4">
    <name type="scientific">Labilithrix luteola</name>
    <dbReference type="NCBI Taxonomy" id="1391654"/>
    <lineage>
        <taxon>Bacteria</taxon>
        <taxon>Pseudomonadati</taxon>
        <taxon>Myxococcota</taxon>
        <taxon>Polyangia</taxon>
        <taxon>Polyangiales</taxon>
        <taxon>Labilitrichaceae</taxon>
        <taxon>Labilithrix</taxon>
    </lineage>
</organism>
<dbReference type="PANTHER" id="PTHR47894:SF1">
    <property type="entry name" value="HTH-TYPE TRANSCRIPTIONAL REGULATOR VQSM"/>
    <property type="match status" value="1"/>
</dbReference>
<proteinExistence type="predicted"/>
<keyword evidence="4" id="KW-1185">Reference proteome</keyword>
<accession>A0A0K1QET1</accession>
<evidence type="ECO:0000313" key="4">
    <source>
        <dbReference type="Proteomes" id="UP000064967"/>
    </source>
</evidence>
<dbReference type="EMBL" id="CP012333">
    <property type="protein sequence ID" value="AKV04264.1"/>
    <property type="molecule type" value="Genomic_DNA"/>
</dbReference>
<evidence type="ECO:0000256" key="1">
    <source>
        <dbReference type="ARBA" id="ARBA00023125"/>
    </source>
</evidence>
<dbReference type="PANTHER" id="PTHR47894">
    <property type="entry name" value="HTH-TYPE TRANSCRIPTIONAL REGULATOR GADX"/>
    <property type="match status" value="1"/>
</dbReference>
<evidence type="ECO:0000313" key="3">
    <source>
        <dbReference type="EMBL" id="AKV04264.1"/>
    </source>
</evidence>
<evidence type="ECO:0000259" key="2">
    <source>
        <dbReference type="Pfam" id="PF12625"/>
    </source>
</evidence>
<gene>
    <name evidence="3" type="ORF">AKJ09_10927</name>
</gene>
<dbReference type="InterPro" id="IPR032687">
    <property type="entry name" value="AraC-type_N"/>
</dbReference>
<dbReference type="GO" id="GO:0000976">
    <property type="term" value="F:transcription cis-regulatory region binding"/>
    <property type="evidence" value="ECO:0007669"/>
    <property type="project" value="TreeGrafter"/>
</dbReference>
<dbReference type="Proteomes" id="UP000064967">
    <property type="component" value="Chromosome"/>
</dbReference>
<sequence length="223" mass="25283">MIARAGISPTQTTFSTSEQMAFWSALAEFAPNRDIGVQLGANKTPEQLNLAELAAMHAPTFDECLKRLARYKRLVCAEEVVITRDGDDIRIGFHWIRASEPIPHLLIECVFAALAKLVQNASNERLVPRRIELSRRRLSRVEPRLLKDHFGCSIEFDAANDRMVLAASDLARQFRPQNAERYARLFPTLEAGIAKRALTFTDEVQRHAQADGRRTDHDRAYRA</sequence>
<dbReference type="Pfam" id="PF12625">
    <property type="entry name" value="Arabinose_bd"/>
    <property type="match status" value="1"/>
</dbReference>
<dbReference type="GO" id="GO:0003700">
    <property type="term" value="F:DNA-binding transcription factor activity"/>
    <property type="evidence" value="ECO:0007669"/>
    <property type="project" value="TreeGrafter"/>
</dbReference>
<dbReference type="GO" id="GO:0005829">
    <property type="term" value="C:cytosol"/>
    <property type="evidence" value="ECO:0007669"/>
    <property type="project" value="TreeGrafter"/>
</dbReference>
<protein>
    <submittedName>
        <fullName evidence="3">Transcriptional regulator, AraC family</fullName>
    </submittedName>
</protein>
<dbReference type="AlphaFoldDB" id="A0A0K1QET1"/>
<feature type="domain" description="HTH-type transcriptional regulator AraC-type N-terminal" evidence="2">
    <location>
        <begin position="10"/>
        <end position="173"/>
    </location>
</feature>
<dbReference type="STRING" id="1391654.AKJ09_10927"/>
<name>A0A0K1QET1_9BACT</name>
<keyword evidence="1" id="KW-0238">DNA-binding</keyword>
<dbReference type="KEGG" id="llu:AKJ09_10927"/>